<dbReference type="EMBL" id="JAUUTY010000006">
    <property type="protein sequence ID" value="KAK1617702.1"/>
    <property type="molecule type" value="Genomic_DNA"/>
</dbReference>
<proteinExistence type="inferred from homology"/>
<dbReference type="InterPro" id="IPR016140">
    <property type="entry name" value="Bifunc_inhib/LTP/seed_store"/>
</dbReference>
<evidence type="ECO:0000256" key="3">
    <source>
        <dbReference type="ARBA" id="ARBA00023157"/>
    </source>
</evidence>
<sequence>MRRSAARVAVLLFSLLVLPRPRTATAVGAPAAAPAPAPGRSVIPDPLLPCLEEVLPCTAYLKSSKRPAPTCCTALNRAAGSEMPCLCQLLADPGMLLDFNVTREQALRLPTRCGLPVGCRAGATGSSEPG</sequence>
<dbReference type="Pfam" id="PF14368">
    <property type="entry name" value="LTP_2"/>
    <property type="match status" value="1"/>
</dbReference>
<evidence type="ECO:0000259" key="6">
    <source>
        <dbReference type="Pfam" id="PF14368"/>
    </source>
</evidence>
<dbReference type="PANTHER" id="PTHR33044">
    <property type="entry name" value="BIFUNCTIONAL INHIBITOR/LIPID-TRANSFER PROTEIN/SEED STORAGE 2S ALBUMIN SUPERFAMILY PROTEIN-RELATED"/>
    <property type="match status" value="1"/>
</dbReference>
<evidence type="ECO:0000256" key="1">
    <source>
        <dbReference type="ARBA" id="ARBA00009748"/>
    </source>
</evidence>
<evidence type="ECO:0000313" key="8">
    <source>
        <dbReference type="Proteomes" id="UP001231189"/>
    </source>
</evidence>
<dbReference type="InterPro" id="IPR036312">
    <property type="entry name" value="Bifun_inhib/LTP/seed_sf"/>
</dbReference>
<keyword evidence="3" id="KW-1015">Disulfide bond</keyword>
<gene>
    <name evidence="7" type="ORF">QYE76_023219</name>
</gene>
<dbReference type="AlphaFoldDB" id="A0AAD8VS20"/>
<name>A0AAD8VS20_LOLMU</name>
<evidence type="ECO:0000256" key="2">
    <source>
        <dbReference type="ARBA" id="ARBA00022729"/>
    </source>
</evidence>
<dbReference type="SUPFAM" id="SSF47699">
    <property type="entry name" value="Bifunctional inhibitor/lipid-transfer protein/seed storage 2S albumin"/>
    <property type="match status" value="1"/>
</dbReference>
<organism evidence="7 8">
    <name type="scientific">Lolium multiflorum</name>
    <name type="common">Italian ryegrass</name>
    <name type="synonym">Lolium perenne subsp. multiflorum</name>
    <dbReference type="NCBI Taxonomy" id="4521"/>
    <lineage>
        <taxon>Eukaryota</taxon>
        <taxon>Viridiplantae</taxon>
        <taxon>Streptophyta</taxon>
        <taxon>Embryophyta</taxon>
        <taxon>Tracheophyta</taxon>
        <taxon>Spermatophyta</taxon>
        <taxon>Magnoliopsida</taxon>
        <taxon>Liliopsida</taxon>
        <taxon>Poales</taxon>
        <taxon>Poaceae</taxon>
        <taxon>BOP clade</taxon>
        <taxon>Pooideae</taxon>
        <taxon>Poodae</taxon>
        <taxon>Poeae</taxon>
        <taxon>Poeae Chloroplast Group 2 (Poeae type)</taxon>
        <taxon>Loliodinae</taxon>
        <taxon>Loliinae</taxon>
        <taxon>Lolium</taxon>
    </lineage>
</organism>
<keyword evidence="2 5" id="KW-0732">Signal</keyword>
<feature type="chain" id="PRO_5042052482" description="Bifunctional inhibitor/plant lipid transfer protein/seed storage helical domain-containing protein" evidence="5">
    <location>
        <begin position="25"/>
        <end position="130"/>
    </location>
</feature>
<protein>
    <recommendedName>
        <fullName evidence="6">Bifunctional inhibitor/plant lipid transfer protein/seed storage helical domain-containing protein</fullName>
    </recommendedName>
</protein>
<evidence type="ECO:0000256" key="4">
    <source>
        <dbReference type="ARBA" id="ARBA00023180"/>
    </source>
</evidence>
<dbReference type="Gene3D" id="1.10.110.10">
    <property type="entry name" value="Plant lipid-transfer and hydrophobic proteins"/>
    <property type="match status" value="1"/>
</dbReference>
<dbReference type="CDD" id="cd00010">
    <property type="entry name" value="AAI_LTSS"/>
    <property type="match status" value="1"/>
</dbReference>
<comment type="similarity">
    <text evidence="1">Belongs to the plant LTP family.</text>
</comment>
<reference evidence="7" key="1">
    <citation type="submission" date="2023-07" db="EMBL/GenBank/DDBJ databases">
        <title>A chromosome-level genome assembly of Lolium multiflorum.</title>
        <authorList>
            <person name="Chen Y."/>
            <person name="Copetti D."/>
            <person name="Kolliker R."/>
            <person name="Studer B."/>
        </authorList>
    </citation>
    <scope>NUCLEOTIDE SEQUENCE</scope>
    <source>
        <strain evidence="7">02402/16</strain>
        <tissue evidence="7">Leaf</tissue>
    </source>
</reference>
<evidence type="ECO:0000313" key="7">
    <source>
        <dbReference type="EMBL" id="KAK1617702.1"/>
    </source>
</evidence>
<dbReference type="Proteomes" id="UP001231189">
    <property type="component" value="Unassembled WGS sequence"/>
</dbReference>
<keyword evidence="8" id="KW-1185">Reference proteome</keyword>
<dbReference type="InterPro" id="IPR043325">
    <property type="entry name" value="LTSS"/>
</dbReference>
<comment type="caution">
    <text evidence="7">The sequence shown here is derived from an EMBL/GenBank/DDBJ whole genome shotgun (WGS) entry which is preliminary data.</text>
</comment>
<feature type="signal peptide" evidence="5">
    <location>
        <begin position="1"/>
        <end position="24"/>
    </location>
</feature>
<evidence type="ECO:0000256" key="5">
    <source>
        <dbReference type="SAM" id="SignalP"/>
    </source>
</evidence>
<keyword evidence="4" id="KW-0325">Glycoprotein</keyword>
<accession>A0AAD8VS20</accession>
<feature type="domain" description="Bifunctional inhibitor/plant lipid transfer protein/seed storage helical" evidence="6">
    <location>
        <begin position="40"/>
        <end position="116"/>
    </location>
</feature>